<dbReference type="InterPro" id="IPR051681">
    <property type="entry name" value="Ser/Thr_Kinases-Pseudokinases"/>
</dbReference>
<reference evidence="6 7" key="2">
    <citation type="submission" date="2018-08" db="EMBL/GenBank/DDBJ databases">
        <title>Aphanomyces genome sequencing and annotation.</title>
        <authorList>
            <person name="Minardi D."/>
            <person name="Oidtmann B."/>
            <person name="Van Der Giezen M."/>
            <person name="Studholme D.J."/>
        </authorList>
    </citation>
    <scope>NUCLEOTIDE SEQUENCE [LARGE SCALE GENOMIC DNA]</scope>
    <source>
        <strain evidence="3 6">Da</strain>
        <strain evidence="2 7">Sv</strain>
    </source>
</reference>
<dbReference type="PROSITE" id="PS50011">
    <property type="entry name" value="PROTEIN_KINASE_DOM"/>
    <property type="match status" value="1"/>
</dbReference>
<dbReference type="AlphaFoldDB" id="A0A3R6XMN8"/>
<evidence type="ECO:0000313" key="2">
    <source>
        <dbReference type="EMBL" id="RHY96349.1"/>
    </source>
</evidence>
<dbReference type="SMART" id="SM00220">
    <property type="entry name" value="S_TKc"/>
    <property type="match status" value="1"/>
</dbReference>
<evidence type="ECO:0000313" key="6">
    <source>
        <dbReference type="Proteomes" id="UP000285430"/>
    </source>
</evidence>
<dbReference type="Proteomes" id="UP000284702">
    <property type="component" value="Unassembled WGS sequence"/>
</dbReference>
<proteinExistence type="predicted"/>
<evidence type="ECO:0000313" key="3">
    <source>
        <dbReference type="EMBL" id="RHZ26282.1"/>
    </source>
</evidence>
<keyword evidence="5" id="KW-1185">Reference proteome</keyword>
<dbReference type="EMBL" id="QUTH01002379">
    <property type="protein sequence ID" value="RHZ26282.1"/>
    <property type="molecule type" value="Genomic_DNA"/>
</dbReference>
<comment type="caution">
    <text evidence="3">The sequence shown here is derived from an EMBL/GenBank/DDBJ whole genome shotgun (WGS) entry which is preliminary data.</text>
</comment>
<dbReference type="PROSITE" id="PS00108">
    <property type="entry name" value="PROTEIN_KINASE_ST"/>
    <property type="match status" value="1"/>
</dbReference>
<name>A0A3R6XMN8_APHAT</name>
<dbReference type="GO" id="GO:0005524">
    <property type="term" value="F:ATP binding"/>
    <property type="evidence" value="ECO:0007669"/>
    <property type="project" value="InterPro"/>
</dbReference>
<dbReference type="EMBL" id="MZMZ02002591">
    <property type="protein sequence ID" value="RQM25163.1"/>
    <property type="molecule type" value="Genomic_DNA"/>
</dbReference>
<dbReference type="Gene3D" id="1.10.510.10">
    <property type="entry name" value="Transferase(Phosphotransferase) domain 1"/>
    <property type="match status" value="1"/>
</dbReference>
<dbReference type="EMBL" id="QUTG01002413">
    <property type="protein sequence ID" value="RHY96349.1"/>
    <property type="molecule type" value="Genomic_DNA"/>
</dbReference>
<protein>
    <recommendedName>
        <fullName evidence="1">Protein kinase domain-containing protein</fullName>
    </recommendedName>
</protein>
<sequence>MTAKDGVGGGWTSIPFKDLSVGDKIGGGGVGIVYRGKYRGKPVALKTLVKHAAKSEGLYSLTSWFLFIGACMEAPNLCFVMELCSMSLYDQLHGTNDPISIPTLVKMAVTFITNVASAMQYLHSLSPAIVHRDLKSQNVLLDASGTVKLCDFGLVW</sequence>
<evidence type="ECO:0000313" key="4">
    <source>
        <dbReference type="EMBL" id="RQM25163.1"/>
    </source>
</evidence>
<dbReference type="Proteomes" id="UP000285712">
    <property type="component" value="Unassembled WGS sequence"/>
</dbReference>
<gene>
    <name evidence="4" type="ORF">B5M09_000773</name>
    <name evidence="2" type="ORF">DYB35_007901</name>
    <name evidence="3" type="ORF">DYB37_002146</name>
</gene>
<evidence type="ECO:0000313" key="7">
    <source>
        <dbReference type="Proteomes" id="UP000285712"/>
    </source>
</evidence>
<dbReference type="Gene3D" id="3.30.200.20">
    <property type="entry name" value="Phosphorylase Kinase, domain 1"/>
    <property type="match status" value="1"/>
</dbReference>
<dbReference type="GO" id="GO:0004674">
    <property type="term" value="F:protein serine/threonine kinase activity"/>
    <property type="evidence" value="ECO:0007669"/>
    <property type="project" value="TreeGrafter"/>
</dbReference>
<dbReference type="PANTHER" id="PTHR44329">
    <property type="entry name" value="SERINE/THREONINE-PROTEIN KINASE TNNI3K-RELATED"/>
    <property type="match status" value="1"/>
</dbReference>
<dbReference type="Proteomes" id="UP000285430">
    <property type="component" value="Unassembled WGS sequence"/>
</dbReference>
<reference evidence="4 5" key="1">
    <citation type="submission" date="2018-07" db="EMBL/GenBank/DDBJ databases">
        <title>Annotation of Aphanomyces astaci genome assembly.</title>
        <authorList>
            <person name="Studholme D.J."/>
        </authorList>
    </citation>
    <scope>NUCLEOTIDE SEQUENCE [LARGE SCALE GENOMIC DNA]</scope>
    <source>
        <strain evidence="4">Pc</strain>
    </source>
</reference>
<organism evidence="3 6">
    <name type="scientific">Aphanomyces astaci</name>
    <name type="common">Crayfish plague agent</name>
    <dbReference type="NCBI Taxonomy" id="112090"/>
    <lineage>
        <taxon>Eukaryota</taxon>
        <taxon>Sar</taxon>
        <taxon>Stramenopiles</taxon>
        <taxon>Oomycota</taxon>
        <taxon>Saprolegniomycetes</taxon>
        <taxon>Saprolegniales</taxon>
        <taxon>Verrucalvaceae</taxon>
        <taxon>Aphanomyces</taxon>
    </lineage>
</organism>
<dbReference type="VEuPathDB" id="FungiDB:H257_05767"/>
<dbReference type="InterPro" id="IPR000719">
    <property type="entry name" value="Prot_kinase_dom"/>
</dbReference>
<accession>A0A3R6XMN8</accession>
<feature type="domain" description="Protein kinase" evidence="1">
    <location>
        <begin position="19"/>
        <end position="156"/>
    </location>
</feature>
<dbReference type="SUPFAM" id="SSF56112">
    <property type="entry name" value="Protein kinase-like (PK-like)"/>
    <property type="match status" value="1"/>
</dbReference>
<evidence type="ECO:0000259" key="1">
    <source>
        <dbReference type="PROSITE" id="PS50011"/>
    </source>
</evidence>
<dbReference type="InterPro" id="IPR008271">
    <property type="entry name" value="Ser/Thr_kinase_AS"/>
</dbReference>
<dbReference type="InterPro" id="IPR001245">
    <property type="entry name" value="Ser-Thr/Tyr_kinase_cat_dom"/>
</dbReference>
<evidence type="ECO:0000313" key="5">
    <source>
        <dbReference type="Proteomes" id="UP000284702"/>
    </source>
</evidence>
<dbReference type="Pfam" id="PF07714">
    <property type="entry name" value="PK_Tyr_Ser-Thr"/>
    <property type="match status" value="1"/>
</dbReference>
<dbReference type="InterPro" id="IPR011009">
    <property type="entry name" value="Kinase-like_dom_sf"/>
</dbReference>